<reference evidence="13 14" key="1">
    <citation type="submission" date="2019-09" db="EMBL/GenBank/DDBJ databases">
        <title>A chromosome-level genome assembly of the Chinese tupelo Nyssa sinensis.</title>
        <authorList>
            <person name="Yang X."/>
            <person name="Kang M."/>
            <person name="Yang Y."/>
            <person name="Xiong H."/>
            <person name="Wang M."/>
            <person name="Zhang Z."/>
            <person name="Wang Z."/>
            <person name="Wu H."/>
            <person name="Ma T."/>
            <person name="Liu J."/>
            <person name="Xi Z."/>
        </authorList>
    </citation>
    <scope>NUCLEOTIDE SEQUENCE [LARGE SCALE GENOMIC DNA]</scope>
    <source>
        <strain evidence="13">J267</strain>
        <tissue evidence="13">Leaf</tissue>
    </source>
</reference>
<evidence type="ECO:0000313" key="13">
    <source>
        <dbReference type="EMBL" id="KAA8541653.1"/>
    </source>
</evidence>
<feature type="compositionally biased region" description="Low complexity" evidence="10">
    <location>
        <begin position="1220"/>
        <end position="1236"/>
    </location>
</feature>
<organism evidence="13 14">
    <name type="scientific">Nyssa sinensis</name>
    <dbReference type="NCBI Taxonomy" id="561372"/>
    <lineage>
        <taxon>Eukaryota</taxon>
        <taxon>Viridiplantae</taxon>
        <taxon>Streptophyta</taxon>
        <taxon>Embryophyta</taxon>
        <taxon>Tracheophyta</taxon>
        <taxon>Spermatophyta</taxon>
        <taxon>Magnoliopsida</taxon>
        <taxon>eudicotyledons</taxon>
        <taxon>Gunneridae</taxon>
        <taxon>Pentapetalae</taxon>
        <taxon>asterids</taxon>
        <taxon>Cornales</taxon>
        <taxon>Nyssaceae</taxon>
        <taxon>Nyssa</taxon>
    </lineage>
</organism>
<evidence type="ECO:0000256" key="1">
    <source>
        <dbReference type="ARBA" id="ARBA00004167"/>
    </source>
</evidence>
<evidence type="ECO:0000256" key="3">
    <source>
        <dbReference type="ARBA" id="ARBA00022679"/>
    </source>
</evidence>
<dbReference type="EC" id="2.3.1.158" evidence="9"/>
<dbReference type="InterPro" id="IPR009604">
    <property type="entry name" value="LsmAD_domain"/>
</dbReference>
<sequence>MRRRKAPENEKTESSSPKSDEEDDKNKKITTKKKKVEDKNNKWSCVNSCCWFVGCICTVWWILLFLYNVMPASFPQYVTEAITGPLPDPPGVKLQKEGLRAKHPVVFVPGIVTAGLELWEGHQCAEGLFRKRLWGGTFGEVYKRPLCWVEHMSLDNETGMDPAGIRVRPVTGLVAADYFAPGYFVWAVLIANLARIGYEEKTMYMASYDWRLSFQNTEVRDQTLSRIKSNLELMVATNGGKRAVIIPHSMGVLYFLHFMKWVEAPAPMGGGGGPDWCAKHIKAVMNIGGPFLGVPKAVSGLFSAEARDIAVARSIAPGVLDKDLFHLQTLQYGMKMTRTWDSTMSMIPRGGDTIWGGLDWSPEEGHVPCKKKQMNNDTQISSQNETGSLVSQAKGANYGRIISFGKEVAEAPSFEIERIDFRGAVKCNNVANSTCRDVWTEYHDMGFCGIQAVAEYKVYTAGDILDLLYFVAPKMMTRGSAHFSYGIAENLDDPKYKHYKYWSNPLEAKLPDAPDMEIYSMYGVGIPTERAYVYRLTPAAECYIPFQIDTSADAGDENSCLKDGVYHVNGDETVPILSAGFMCAKGWRGKTRFNPSGIRTFIREYDHAPPANFLEGRGTQSGAHVDIMGNFALIEDIIRVAAGATGEDLGGDQVYSDIFKCQITSQVTARGSKWAETRGWSREIRSRLSPTVCRLSKLISSLFSVHCWLLLRMNLQQVVQPRSSSNGFGRRKVERDNGTRLENKSQSGKTNSSRLMNTVGSGAYSGTRGGVYGSPSCERLVYLTTCLIGHHVEVQVKDGSVFSGIFHATHAARDFGIILKMARSIRAGSSQGHKAISDSISKAPSKTLIVPAKELVQVIAKGVSVTRDELTNELQHVKQQDIMLDSSISQSRHVEPERELERWVPDEDDPQCPELENIFDGSWNRGWNQFEVNETLFGVKSTFDEELYTTKLERGPQTRELEREAVRLAREIEGEETQDLHLAEERGIHLHEDFDIDEETRFSSVFRGGDDSGYDDGEDILLDSRNNETFGGTSGPVTSRSFTDLTSGKSSDGGQVSSSSSMDEIQSSQSSRNLYSSACSDLPRQLSSEVSKNISALHGESRIQENQSSEQHAGNYYTKEYIEKQMLAEETQISKSKDSQSSLSAKKDGSDKGGLSPNAIAYAPSHVSSSKGEKTSSPNEQLEDAGSVKTHGATQSANSCGRPGSSTSSTSDCGGVTLASSRPGLSPSSSVGSLSSEKSTLNPHAKEFRLNPNAKSFMPSQTPLRPASPVSDGSLYFPSNMAAVPHMHGMPVGFGIGPPFAGHQPVMFNPPAAPMQSPQAFFHPNGPQYGQQMILGHPQQVLYMPTYPPMEISPMRCEA</sequence>
<name>A0A5J5BEU0_9ASTE</name>
<keyword evidence="14" id="KW-1185">Reference proteome</keyword>
<feature type="compositionally biased region" description="Polar residues" evidence="10">
    <location>
        <begin position="1027"/>
        <end position="1046"/>
    </location>
</feature>
<comment type="catalytic activity">
    <reaction evidence="8">
        <text>a glycerophospholipid + a 1,2-diacyl-sn-glycerol = a monoacylglycerophospholipid + a triacyl-sn-glycerol</text>
        <dbReference type="Rhea" id="RHEA:14057"/>
        <dbReference type="ChEBI" id="CHEBI:17815"/>
        <dbReference type="ChEBI" id="CHEBI:64615"/>
        <dbReference type="ChEBI" id="CHEBI:136912"/>
        <dbReference type="ChEBI" id="CHEBI:136913"/>
        <dbReference type="EC" id="2.3.1.158"/>
    </reaction>
</comment>
<dbReference type="SUPFAM" id="SSF53474">
    <property type="entry name" value="alpha/beta-Hydrolases"/>
    <property type="match status" value="1"/>
</dbReference>
<dbReference type="FunFam" id="3.40.50.1820:FF:000160">
    <property type="entry name" value="Phospholipid:diacylglycerol acyltransferase 1"/>
    <property type="match status" value="1"/>
</dbReference>
<evidence type="ECO:0000256" key="2">
    <source>
        <dbReference type="ARBA" id="ARBA00010701"/>
    </source>
</evidence>
<dbReference type="SMART" id="SM01272">
    <property type="entry name" value="LsmAD"/>
    <property type="match status" value="1"/>
</dbReference>
<comment type="similarity">
    <text evidence="2">Belongs to the AB hydrolase superfamily. Lipase family.</text>
</comment>
<protein>
    <recommendedName>
        <fullName evidence="9">phospholipid:diacylglycerol acyltransferase</fullName>
        <ecNumber evidence="9">2.3.1.158</ecNumber>
    </recommendedName>
</protein>
<feature type="domain" description="LsmAD" evidence="12">
    <location>
        <begin position="937"/>
        <end position="1008"/>
    </location>
</feature>
<dbReference type="GO" id="GO:0019432">
    <property type="term" value="P:triglyceride biosynthetic process"/>
    <property type="evidence" value="ECO:0007669"/>
    <property type="project" value="UniProtKB-ARBA"/>
</dbReference>
<dbReference type="Gene3D" id="3.40.50.1820">
    <property type="entry name" value="alpha/beta hydrolase"/>
    <property type="match status" value="1"/>
</dbReference>
<feature type="region of interest" description="Disordered" evidence="10">
    <location>
        <begin position="1016"/>
        <end position="1080"/>
    </location>
</feature>
<accession>A0A5J5BEU0</accession>
<feature type="transmembrane region" description="Helical" evidence="11">
    <location>
        <begin position="43"/>
        <end position="67"/>
    </location>
</feature>
<comment type="subcellular location">
    <subcellularLocation>
        <location evidence="1">Membrane</location>
        <topology evidence="1">Single-pass membrane protein</topology>
    </subcellularLocation>
</comment>
<dbReference type="Pfam" id="PF14438">
    <property type="entry name" value="SM-ATX"/>
    <property type="match status" value="1"/>
</dbReference>
<evidence type="ECO:0000256" key="4">
    <source>
        <dbReference type="ARBA" id="ARBA00022692"/>
    </source>
</evidence>
<evidence type="ECO:0000313" key="14">
    <source>
        <dbReference type="Proteomes" id="UP000325577"/>
    </source>
</evidence>
<evidence type="ECO:0000256" key="9">
    <source>
        <dbReference type="ARBA" id="ARBA00066405"/>
    </source>
</evidence>
<gene>
    <name evidence="13" type="ORF">F0562_022805</name>
</gene>
<dbReference type="GO" id="GO:0034063">
    <property type="term" value="P:stress granule assembly"/>
    <property type="evidence" value="ECO:0007669"/>
    <property type="project" value="TreeGrafter"/>
</dbReference>
<feature type="region of interest" description="Disordered" evidence="10">
    <location>
        <begin position="722"/>
        <end position="758"/>
    </location>
</feature>
<evidence type="ECO:0000256" key="5">
    <source>
        <dbReference type="ARBA" id="ARBA00022989"/>
    </source>
</evidence>
<dbReference type="Pfam" id="PF06741">
    <property type="entry name" value="LsmAD"/>
    <property type="match status" value="1"/>
</dbReference>
<feature type="compositionally biased region" description="Polar residues" evidence="10">
    <location>
        <begin position="744"/>
        <end position="758"/>
    </location>
</feature>
<dbReference type="Pfam" id="PF02450">
    <property type="entry name" value="LCAT"/>
    <property type="match status" value="2"/>
</dbReference>
<dbReference type="GO" id="GO:0008374">
    <property type="term" value="F:O-acyltransferase activity"/>
    <property type="evidence" value="ECO:0007669"/>
    <property type="project" value="InterPro"/>
</dbReference>
<dbReference type="GO" id="GO:0003729">
    <property type="term" value="F:mRNA binding"/>
    <property type="evidence" value="ECO:0007669"/>
    <property type="project" value="TreeGrafter"/>
</dbReference>
<dbReference type="Proteomes" id="UP000325577">
    <property type="component" value="Linkage Group LG12"/>
</dbReference>
<dbReference type="InterPro" id="IPR025852">
    <property type="entry name" value="SM_dom_ATX"/>
</dbReference>
<feature type="compositionally biased region" description="Basic and acidic residues" evidence="10">
    <location>
        <begin position="1"/>
        <end position="13"/>
    </location>
</feature>
<feature type="compositionally biased region" description="Basic and acidic residues" evidence="10">
    <location>
        <begin position="731"/>
        <end position="743"/>
    </location>
</feature>
<dbReference type="OrthoDB" id="2275718at2759"/>
<dbReference type="InterPro" id="IPR029058">
    <property type="entry name" value="AB_hydrolase_fold"/>
</dbReference>
<evidence type="ECO:0000256" key="11">
    <source>
        <dbReference type="SAM" id="Phobius"/>
    </source>
</evidence>
<dbReference type="PANTHER" id="PTHR12854:SF7">
    <property type="entry name" value="ATAXIN-2 HOMOLOG"/>
    <property type="match status" value="1"/>
</dbReference>
<feature type="region of interest" description="Disordered" evidence="10">
    <location>
        <begin position="1"/>
        <end position="33"/>
    </location>
</feature>
<keyword evidence="4 11" id="KW-0812">Transmembrane</keyword>
<feature type="region of interest" description="Disordered" evidence="10">
    <location>
        <begin position="1131"/>
        <end position="1270"/>
    </location>
</feature>
<dbReference type="GO" id="GO:0046027">
    <property type="term" value="F:phospholipid:diacylglycerol acyltransferase activity"/>
    <property type="evidence" value="ECO:0007669"/>
    <property type="project" value="UniProtKB-EC"/>
</dbReference>
<evidence type="ECO:0000256" key="10">
    <source>
        <dbReference type="SAM" id="MobiDB-lite"/>
    </source>
</evidence>
<keyword evidence="7" id="KW-0012">Acyltransferase</keyword>
<evidence type="ECO:0000256" key="8">
    <source>
        <dbReference type="ARBA" id="ARBA00051335"/>
    </source>
</evidence>
<dbReference type="EMBL" id="CM018035">
    <property type="protein sequence ID" value="KAA8541653.1"/>
    <property type="molecule type" value="Genomic_DNA"/>
</dbReference>
<dbReference type="InterPro" id="IPR003386">
    <property type="entry name" value="LACT/PDAT_acylTrfase"/>
</dbReference>
<evidence type="ECO:0000259" key="12">
    <source>
        <dbReference type="SMART" id="SM01272"/>
    </source>
</evidence>
<dbReference type="GO" id="GO:0016020">
    <property type="term" value="C:membrane"/>
    <property type="evidence" value="ECO:0007669"/>
    <property type="project" value="UniProtKB-SubCell"/>
</dbReference>
<keyword evidence="5 11" id="KW-1133">Transmembrane helix</keyword>
<keyword evidence="6 11" id="KW-0472">Membrane</keyword>
<proteinExistence type="inferred from homology"/>
<evidence type="ECO:0000256" key="7">
    <source>
        <dbReference type="ARBA" id="ARBA00023315"/>
    </source>
</evidence>
<keyword evidence="3" id="KW-0808">Transferase</keyword>
<feature type="compositionally biased region" description="Polar residues" evidence="10">
    <location>
        <begin position="1166"/>
        <end position="1180"/>
    </location>
</feature>
<evidence type="ECO:0000256" key="6">
    <source>
        <dbReference type="ARBA" id="ARBA00023136"/>
    </source>
</evidence>
<dbReference type="PANTHER" id="PTHR12854">
    <property type="entry name" value="ATAXIN 2-RELATED"/>
    <property type="match status" value="1"/>
</dbReference>
<dbReference type="InterPro" id="IPR045117">
    <property type="entry name" value="ATXN2-like"/>
</dbReference>
<feature type="compositionally biased region" description="Low complexity" evidence="10">
    <location>
        <begin position="1047"/>
        <end position="1077"/>
    </location>
</feature>
<dbReference type="GO" id="GO:0010494">
    <property type="term" value="C:cytoplasmic stress granule"/>
    <property type="evidence" value="ECO:0007669"/>
    <property type="project" value="TreeGrafter"/>
</dbReference>